<evidence type="ECO:0000256" key="2">
    <source>
        <dbReference type="ARBA" id="ARBA00023157"/>
    </source>
</evidence>
<dbReference type="SUPFAM" id="SSF51110">
    <property type="entry name" value="alpha-D-mannose-specific plant lectins"/>
    <property type="match status" value="1"/>
</dbReference>
<evidence type="ECO:0000313" key="4">
    <source>
        <dbReference type="Proteomes" id="UP001497480"/>
    </source>
</evidence>
<dbReference type="InterPro" id="IPR036426">
    <property type="entry name" value="Bulb-type_lectin_dom_sf"/>
</dbReference>
<keyword evidence="4" id="KW-1185">Reference proteome</keyword>
<name>A0AAV1WKV1_LUPLU</name>
<proteinExistence type="predicted"/>
<comment type="caution">
    <text evidence="3">The sequence shown here is derived from an EMBL/GenBank/DDBJ whole genome shotgun (WGS) entry which is preliminary data.</text>
</comment>
<evidence type="ECO:0000313" key="3">
    <source>
        <dbReference type="EMBL" id="CAL0309552.1"/>
    </source>
</evidence>
<dbReference type="Proteomes" id="UP001497480">
    <property type="component" value="Unassembled WGS sequence"/>
</dbReference>
<keyword evidence="1" id="KW-0732">Signal</keyword>
<protein>
    <submittedName>
        <fullName evidence="3">Uncharacterized protein</fullName>
    </submittedName>
</protein>
<reference evidence="3 4" key="1">
    <citation type="submission" date="2024-03" db="EMBL/GenBank/DDBJ databases">
        <authorList>
            <person name="Martinez-Hernandez J."/>
        </authorList>
    </citation>
    <scope>NUCLEOTIDE SEQUENCE [LARGE SCALE GENOMIC DNA]</scope>
</reference>
<evidence type="ECO:0000256" key="1">
    <source>
        <dbReference type="ARBA" id="ARBA00022729"/>
    </source>
</evidence>
<organism evidence="3 4">
    <name type="scientific">Lupinus luteus</name>
    <name type="common">European yellow lupine</name>
    <dbReference type="NCBI Taxonomy" id="3873"/>
    <lineage>
        <taxon>Eukaryota</taxon>
        <taxon>Viridiplantae</taxon>
        <taxon>Streptophyta</taxon>
        <taxon>Embryophyta</taxon>
        <taxon>Tracheophyta</taxon>
        <taxon>Spermatophyta</taxon>
        <taxon>Magnoliopsida</taxon>
        <taxon>eudicotyledons</taxon>
        <taxon>Gunneridae</taxon>
        <taxon>Pentapetalae</taxon>
        <taxon>rosids</taxon>
        <taxon>fabids</taxon>
        <taxon>Fabales</taxon>
        <taxon>Fabaceae</taxon>
        <taxon>Papilionoideae</taxon>
        <taxon>50 kb inversion clade</taxon>
        <taxon>genistoids sensu lato</taxon>
        <taxon>core genistoids</taxon>
        <taxon>Genisteae</taxon>
        <taxon>Lupinus</taxon>
    </lineage>
</organism>
<dbReference type="AlphaFoldDB" id="A0AAV1WKV1"/>
<sequence length="114" mass="13101">MAYTIVLSLYRLYMKASLKLQWSGDITYRRTEIFSTFSNCTASHITSGALQIVDQSSKPVWSMFEEDCNDSVNYRFLKQDVDDNLRVRPKCGPVKPIWPDQAARADCLADLLDR</sequence>
<accession>A0AAV1WKV1</accession>
<keyword evidence="2" id="KW-1015">Disulfide bond</keyword>
<dbReference type="EMBL" id="CAXHTB010000007">
    <property type="protein sequence ID" value="CAL0309552.1"/>
    <property type="molecule type" value="Genomic_DNA"/>
</dbReference>
<gene>
    <name evidence="3" type="ORF">LLUT_LOCUS10612</name>
</gene>